<dbReference type="Pfam" id="PF21266">
    <property type="entry name" value="S1_RRP4"/>
    <property type="match status" value="1"/>
</dbReference>
<accession>A0ABN7W7R7</accession>
<dbReference type="Pfam" id="PF15985">
    <property type="entry name" value="KH_6"/>
    <property type="match status" value="1"/>
</dbReference>
<keyword evidence="4" id="KW-0694">RNA-binding</keyword>
<dbReference type="Gene3D" id="2.40.50.100">
    <property type="match status" value="1"/>
</dbReference>
<organism evidence="6 7">
    <name type="scientific">Gigaspora margarita</name>
    <dbReference type="NCBI Taxonomy" id="4874"/>
    <lineage>
        <taxon>Eukaryota</taxon>
        <taxon>Fungi</taxon>
        <taxon>Fungi incertae sedis</taxon>
        <taxon>Mucoromycota</taxon>
        <taxon>Glomeromycotina</taxon>
        <taxon>Glomeromycetes</taxon>
        <taxon>Diversisporales</taxon>
        <taxon>Gigasporaceae</taxon>
        <taxon>Gigaspora</taxon>
    </lineage>
</organism>
<feature type="non-terminal residue" evidence="6">
    <location>
        <position position="480"/>
    </location>
</feature>
<sequence length="480" mass="54322">MSIHFLFPKPAFSAGNNDQKDQDGDVDMFVRAQRDNFESKVVTPGQVITADTQYMRGHGTYLNEEESSHISSVAGVVERVNKLITVRPLHTRYTGNIGDLVIGRITEVTNKRWKVDINSRQDAVLLLSAINLPGGVQRRKTEADELQMRKFFAEGDLLAAEFQGSFNDGSTSLHTRNLKYGKLRNGSLIVVPPALVQRCKTHFHTLSCGVDVTLGLNGYIWVSKHSSKNLDELDPEAIYSNDNEPVDRSTRETIARVCNCINALSRHFMCITDTIIAYAYEASLKYPVKDLLKLEAMEFVTTEPNSYKKSSRLMSDLVNSPPYTNLTFVQIEETLGKSVIIKLKDGETFEGYLYNIDPVTFTVILLQTGDLHTIDELPSKYKILIIKNFDISEFKVNNNRDAISRNLLDSVVSKYTEDYTINSEKMRQRREKLISLFTSQRIPVTHDENDSIIHIMGRAHIAPPYVVSSIECDNEIILER</sequence>
<comment type="subcellular location">
    <subcellularLocation>
        <location evidence="1">Nucleus</location>
    </subcellularLocation>
</comment>
<dbReference type="PROSITE" id="PS52001">
    <property type="entry name" value="AD"/>
    <property type="match status" value="1"/>
</dbReference>
<dbReference type="Gene3D" id="2.30.30.100">
    <property type="match status" value="1"/>
</dbReference>
<evidence type="ECO:0000256" key="2">
    <source>
        <dbReference type="ARBA" id="ARBA00009155"/>
    </source>
</evidence>
<dbReference type="SUPFAM" id="SSF110324">
    <property type="entry name" value="Ribosomal L27 protein-like"/>
    <property type="match status" value="1"/>
</dbReference>
<gene>
    <name evidence="6" type="ORF">GMARGA_LOCUS27466</name>
</gene>
<evidence type="ECO:0000256" key="3">
    <source>
        <dbReference type="ARBA" id="ARBA00022835"/>
    </source>
</evidence>
<dbReference type="InterPro" id="IPR047574">
    <property type="entry name" value="AD"/>
</dbReference>
<dbReference type="Pfam" id="PF14382">
    <property type="entry name" value="ECR1_N"/>
    <property type="match status" value="1"/>
</dbReference>
<dbReference type="SUPFAM" id="SSF54791">
    <property type="entry name" value="Eukaryotic type KH-domain (KH-domain type I)"/>
    <property type="match status" value="1"/>
</dbReference>
<dbReference type="EMBL" id="CAJVQB010033614">
    <property type="protein sequence ID" value="CAG8820034.1"/>
    <property type="molecule type" value="Genomic_DNA"/>
</dbReference>
<name>A0ABN7W7R7_GIGMA</name>
<evidence type="ECO:0000256" key="1">
    <source>
        <dbReference type="ARBA" id="ARBA00004123"/>
    </source>
</evidence>
<comment type="similarity">
    <text evidence="2">Belongs to the RRP4 family.</text>
</comment>
<keyword evidence="7" id="KW-1185">Reference proteome</keyword>
<proteinExistence type="inferred from homology"/>
<dbReference type="CDD" id="cd22525">
    <property type="entry name" value="KH-I_Rrp4_eukar"/>
    <property type="match status" value="1"/>
</dbReference>
<dbReference type="InterPro" id="IPR026699">
    <property type="entry name" value="Exosome_RNA_bind1/RRP40/RRP4"/>
</dbReference>
<reference evidence="6 7" key="1">
    <citation type="submission" date="2021-06" db="EMBL/GenBank/DDBJ databases">
        <authorList>
            <person name="Kallberg Y."/>
            <person name="Tangrot J."/>
            <person name="Rosling A."/>
        </authorList>
    </citation>
    <scope>NUCLEOTIDE SEQUENCE [LARGE SCALE GENOMIC DNA]</scope>
    <source>
        <strain evidence="6 7">120-4 pot B 10/14</strain>
    </source>
</reference>
<evidence type="ECO:0000256" key="4">
    <source>
        <dbReference type="ARBA" id="ARBA00022884"/>
    </source>
</evidence>
<dbReference type="InterPro" id="IPR048565">
    <property type="entry name" value="S1_RRP4"/>
</dbReference>
<evidence type="ECO:0000313" key="7">
    <source>
        <dbReference type="Proteomes" id="UP000789901"/>
    </source>
</evidence>
<evidence type="ECO:0000259" key="5">
    <source>
        <dbReference type="PROSITE" id="PS52001"/>
    </source>
</evidence>
<dbReference type="SUPFAM" id="SSF50249">
    <property type="entry name" value="Nucleic acid-binding proteins"/>
    <property type="match status" value="1"/>
</dbReference>
<dbReference type="Proteomes" id="UP000789901">
    <property type="component" value="Unassembled WGS sequence"/>
</dbReference>
<keyword evidence="3" id="KW-0271">Exosome</keyword>
<dbReference type="CDD" id="cd05789">
    <property type="entry name" value="S1_Rrp4"/>
    <property type="match status" value="1"/>
</dbReference>
<dbReference type="Gene3D" id="2.40.50.140">
    <property type="entry name" value="Nucleic acid-binding proteins"/>
    <property type="match status" value="1"/>
</dbReference>
<dbReference type="InterPro" id="IPR025721">
    <property type="entry name" value="Exosome_cplx_N_dom"/>
</dbReference>
<dbReference type="InterPro" id="IPR036612">
    <property type="entry name" value="KH_dom_type_1_sf"/>
</dbReference>
<dbReference type="PANTHER" id="PTHR21321:SF4">
    <property type="entry name" value="EXOSOME COMPLEX COMPONENT RRP4"/>
    <property type="match status" value="1"/>
</dbReference>
<dbReference type="InterPro" id="IPR004088">
    <property type="entry name" value="KH_dom_type_1"/>
</dbReference>
<dbReference type="PANTHER" id="PTHR21321">
    <property type="entry name" value="PNAS-3 RELATED"/>
    <property type="match status" value="1"/>
</dbReference>
<comment type="caution">
    <text evidence="6">The sequence shown here is derived from an EMBL/GenBank/DDBJ whole genome shotgun (WGS) entry which is preliminary data.</text>
</comment>
<protein>
    <submittedName>
        <fullName evidence="6">2224_t:CDS:1</fullName>
    </submittedName>
</protein>
<dbReference type="InterPro" id="IPR012340">
    <property type="entry name" value="NA-bd_OB-fold"/>
</dbReference>
<feature type="domain" description="AD" evidence="5">
    <location>
        <begin position="401"/>
        <end position="480"/>
    </location>
</feature>
<evidence type="ECO:0000313" key="6">
    <source>
        <dbReference type="EMBL" id="CAG8820034.1"/>
    </source>
</evidence>